<proteinExistence type="predicted"/>
<reference evidence="2 3" key="1">
    <citation type="journal article" date="2015" name="Nature">
        <title>rRNA introns, odd ribosomes, and small enigmatic genomes across a large radiation of phyla.</title>
        <authorList>
            <person name="Brown C.T."/>
            <person name="Hug L.A."/>
            <person name="Thomas B.C."/>
            <person name="Sharon I."/>
            <person name="Castelle C.J."/>
            <person name="Singh A."/>
            <person name="Wilkins M.J."/>
            <person name="Williams K.H."/>
            <person name="Banfield J.F."/>
        </authorList>
    </citation>
    <scope>NUCLEOTIDE SEQUENCE [LARGE SCALE GENOMIC DNA]</scope>
</reference>
<gene>
    <name evidence="2" type="ORF">UV59_C0009G0017</name>
</gene>
<keyword evidence="1" id="KW-0812">Transmembrane</keyword>
<keyword evidence="1" id="KW-1133">Transmembrane helix</keyword>
<evidence type="ECO:0000256" key="1">
    <source>
        <dbReference type="SAM" id="Phobius"/>
    </source>
</evidence>
<accession>A0A0G1CHF4</accession>
<comment type="caution">
    <text evidence="2">The sequence shown here is derived from an EMBL/GenBank/DDBJ whole genome shotgun (WGS) entry which is preliminary data.</text>
</comment>
<organism evidence="2 3">
    <name type="scientific">Candidatus Gottesmanbacteria bacterium GW2011_GWA1_43_11</name>
    <dbReference type="NCBI Taxonomy" id="1618436"/>
    <lineage>
        <taxon>Bacteria</taxon>
        <taxon>Candidatus Gottesmaniibacteriota</taxon>
    </lineage>
</organism>
<evidence type="ECO:0000313" key="3">
    <source>
        <dbReference type="Proteomes" id="UP000034543"/>
    </source>
</evidence>
<keyword evidence="1" id="KW-0472">Membrane</keyword>
<dbReference type="AlphaFoldDB" id="A0A0G1CHF4"/>
<dbReference type="EMBL" id="LCFB01000009">
    <property type="protein sequence ID" value="KKS85215.1"/>
    <property type="molecule type" value="Genomic_DNA"/>
</dbReference>
<protein>
    <submittedName>
        <fullName evidence="2">Uncharacterized protein</fullName>
    </submittedName>
</protein>
<feature type="transmembrane region" description="Helical" evidence="1">
    <location>
        <begin position="6"/>
        <end position="27"/>
    </location>
</feature>
<name>A0A0G1CHF4_9BACT</name>
<sequence length="31" mass="3458">MTDGLIVYLILAILTLVIVLMALPTMLKKKK</sequence>
<dbReference type="Proteomes" id="UP000034543">
    <property type="component" value="Unassembled WGS sequence"/>
</dbReference>
<evidence type="ECO:0000313" key="2">
    <source>
        <dbReference type="EMBL" id="KKS85215.1"/>
    </source>
</evidence>